<evidence type="ECO:0000313" key="2">
    <source>
        <dbReference type="Proteomes" id="UP000829196"/>
    </source>
</evidence>
<protein>
    <submittedName>
        <fullName evidence="1">Uncharacterized protein</fullName>
    </submittedName>
</protein>
<accession>A0A8T3B005</accession>
<dbReference type="AlphaFoldDB" id="A0A8T3B005"/>
<gene>
    <name evidence="1" type="ORF">KFK09_017059</name>
</gene>
<name>A0A8T3B005_DENNO</name>
<evidence type="ECO:0000313" key="1">
    <source>
        <dbReference type="EMBL" id="KAI0502113.1"/>
    </source>
</evidence>
<keyword evidence="2" id="KW-1185">Reference proteome</keyword>
<organism evidence="1 2">
    <name type="scientific">Dendrobium nobile</name>
    <name type="common">Orchid</name>
    <dbReference type="NCBI Taxonomy" id="94219"/>
    <lineage>
        <taxon>Eukaryota</taxon>
        <taxon>Viridiplantae</taxon>
        <taxon>Streptophyta</taxon>
        <taxon>Embryophyta</taxon>
        <taxon>Tracheophyta</taxon>
        <taxon>Spermatophyta</taxon>
        <taxon>Magnoliopsida</taxon>
        <taxon>Liliopsida</taxon>
        <taxon>Asparagales</taxon>
        <taxon>Orchidaceae</taxon>
        <taxon>Epidendroideae</taxon>
        <taxon>Malaxideae</taxon>
        <taxon>Dendrobiinae</taxon>
        <taxon>Dendrobium</taxon>
    </lineage>
</organism>
<dbReference type="EMBL" id="JAGYWB010000012">
    <property type="protein sequence ID" value="KAI0502113.1"/>
    <property type="molecule type" value="Genomic_DNA"/>
</dbReference>
<dbReference type="Proteomes" id="UP000829196">
    <property type="component" value="Unassembled WGS sequence"/>
</dbReference>
<proteinExistence type="predicted"/>
<sequence>MSPGERVIGTHVTPRDAARSAHDRSAVLKLPGCIPELRIHGSALLVSFNSFVSAVRFGDWSSLLFKLIRFPGTCRAGSLDS</sequence>
<reference evidence="1" key="1">
    <citation type="journal article" date="2022" name="Front. Genet.">
        <title>Chromosome-Scale Assembly of the Dendrobium nobile Genome Provides Insights Into the Molecular Mechanism of the Biosynthesis of the Medicinal Active Ingredient of Dendrobium.</title>
        <authorList>
            <person name="Xu Q."/>
            <person name="Niu S.-C."/>
            <person name="Li K.-L."/>
            <person name="Zheng P.-J."/>
            <person name="Zhang X.-J."/>
            <person name="Jia Y."/>
            <person name="Liu Y."/>
            <person name="Niu Y.-X."/>
            <person name="Yu L.-H."/>
            <person name="Chen D.-F."/>
            <person name="Zhang G.-Q."/>
        </authorList>
    </citation>
    <scope>NUCLEOTIDE SEQUENCE</scope>
    <source>
        <tissue evidence="1">Leaf</tissue>
    </source>
</reference>
<comment type="caution">
    <text evidence="1">The sequence shown here is derived from an EMBL/GenBank/DDBJ whole genome shotgun (WGS) entry which is preliminary data.</text>
</comment>